<dbReference type="EMBL" id="BAAAPL010000001">
    <property type="protein sequence ID" value="GAA1696476.1"/>
    <property type="molecule type" value="Genomic_DNA"/>
</dbReference>
<dbReference type="Proteomes" id="UP001501690">
    <property type="component" value="Unassembled WGS sequence"/>
</dbReference>
<accession>A0ABN2I0E1</accession>
<dbReference type="CDD" id="cd06261">
    <property type="entry name" value="TM_PBP2"/>
    <property type="match status" value="1"/>
</dbReference>
<keyword evidence="4 7" id="KW-0812">Transmembrane</keyword>
<evidence type="ECO:0000256" key="5">
    <source>
        <dbReference type="ARBA" id="ARBA00022989"/>
    </source>
</evidence>
<gene>
    <name evidence="9" type="ORF">GCM10009808_12250</name>
</gene>
<comment type="subcellular location">
    <subcellularLocation>
        <location evidence="1 7">Cell membrane</location>
        <topology evidence="1 7">Multi-pass membrane protein</topology>
    </subcellularLocation>
</comment>
<evidence type="ECO:0000259" key="8">
    <source>
        <dbReference type="PROSITE" id="PS50928"/>
    </source>
</evidence>
<evidence type="ECO:0000256" key="2">
    <source>
        <dbReference type="ARBA" id="ARBA00022448"/>
    </source>
</evidence>
<feature type="transmembrane region" description="Helical" evidence="7">
    <location>
        <begin position="179"/>
        <end position="198"/>
    </location>
</feature>
<dbReference type="PANTHER" id="PTHR43163:SF6">
    <property type="entry name" value="DIPEPTIDE TRANSPORT SYSTEM PERMEASE PROTEIN DPPB-RELATED"/>
    <property type="match status" value="1"/>
</dbReference>
<keyword evidence="6 7" id="KW-0472">Membrane</keyword>
<comment type="similarity">
    <text evidence="7">Belongs to the binding-protein-dependent transport system permease family.</text>
</comment>
<feature type="domain" description="ABC transmembrane type-1" evidence="8">
    <location>
        <begin position="99"/>
        <end position="307"/>
    </location>
</feature>
<dbReference type="Pfam" id="PF19300">
    <property type="entry name" value="BPD_transp_1_N"/>
    <property type="match status" value="1"/>
</dbReference>
<evidence type="ECO:0000256" key="4">
    <source>
        <dbReference type="ARBA" id="ARBA00022692"/>
    </source>
</evidence>
<feature type="transmembrane region" description="Helical" evidence="7">
    <location>
        <begin position="238"/>
        <end position="264"/>
    </location>
</feature>
<evidence type="ECO:0000256" key="6">
    <source>
        <dbReference type="ARBA" id="ARBA00023136"/>
    </source>
</evidence>
<organism evidence="9 10">
    <name type="scientific">Microbacterium sediminicola</name>
    <dbReference type="NCBI Taxonomy" id="415210"/>
    <lineage>
        <taxon>Bacteria</taxon>
        <taxon>Bacillati</taxon>
        <taxon>Actinomycetota</taxon>
        <taxon>Actinomycetes</taxon>
        <taxon>Micrococcales</taxon>
        <taxon>Microbacteriaceae</taxon>
        <taxon>Microbacterium</taxon>
    </lineage>
</organism>
<dbReference type="Gene3D" id="1.10.3720.10">
    <property type="entry name" value="MetI-like"/>
    <property type="match status" value="1"/>
</dbReference>
<dbReference type="RefSeq" id="WP_344070454.1">
    <property type="nucleotide sequence ID" value="NZ_BAAAPL010000001.1"/>
</dbReference>
<keyword evidence="3" id="KW-1003">Cell membrane</keyword>
<dbReference type="SUPFAM" id="SSF161098">
    <property type="entry name" value="MetI-like"/>
    <property type="match status" value="1"/>
</dbReference>
<dbReference type="InterPro" id="IPR035906">
    <property type="entry name" value="MetI-like_sf"/>
</dbReference>
<evidence type="ECO:0000313" key="10">
    <source>
        <dbReference type="Proteomes" id="UP001501690"/>
    </source>
</evidence>
<reference evidence="9 10" key="1">
    <citation type="journal article" date="2019" name="Int. J. Syst. Evol. Microbiol.">
        <title>The Global Catalogue of Microorganisms (GCM) 10K type strain sequencing project: providing services to taxonomists for standard genome sequencing and annotation.</title>
        <authorList>
            <consortium name="The Broad Institute Genomics Platform"/>
            <consortium name="The Broad Institute Genome Sequencing Center for Infectious Disease"/>
            <person name="Wu L."/>
            <person name="Ma J."/>
        </authorList>
    </citation>
    <scope>NUCLEOTIDE SEQUENCE [LARGE SCALE GENOMIC DNA]</scope>
    <source>
        <strain evidence="9 10">JCM 15577</strain>
    </source>
</reference>
<evidence type="ECO:0000256" key="3">
    <source>
        <dbReference type="ARBA" id="ARBA00022475"/>
    </source>
</evidence>
<feature type="transmembrane region" description="Helical" evidence="7">
    <location>
        <begin position="136"/>
        <end position="159"/>
    </location>
</feature>
<keyword evidence="2 7" id="KW-0813">Transport</keyword>
<name>A0ABN2I0E1_9MICO</name>
<evidence type="ECO:0000256" key="7">
    <source>
        <dbReference type="RuleBase" id="RU363032"/>
    </source>
</evidence>
<evidence type="ECO:0000313" key="9">
    <source>
        <dbReference type="EMBL" id="GAA1696476.1"/>
    </source>
</evidence>
<sequence>MKAAALHYLKLLGSSALLLLVVITILFLLLEIAPGDPIQTLVGDVPVSEALRQQLTESFGLDRPLYERYVIYIGNVLTGNLGFSFGSNTPVAELILDRLGNTLAIAVPAFILSTVGGVVLGAIAARTRRRWLDGGLSAGAVALFSVPNFWLGLMLIMVFSVWLGWLPTQGKSPYGQDGIAWQYMILPVITLASMELAYKTRIMRSSMIESLGQDFIDTARSKGLSEQRVLWQHALPNALLPMVTVAGYSLGFIIAGSVLVETVFSWPGMGLLFIGAINRQDTLVVLGVVIVITISILVINIITDVIYGLVDPRLRARFTQPAGSMA</sequence>
<comment type="caution">
    <text evidence="9">The sequence shown here is derived from an EMBL/GenBank/DDBJ whole genome shotgun (WGS) entry which is preliminary data.</text>
</comment>
<keyword evidence="10" id="KW-1185">Reference proteome</keyword>
<dbReference type="InterPro" id="IPR045621">
    <property type="entry name" value="BPD_transp_1_N"/>
</dbReference>
<feature type="transmembrane region" description="Helical" evidence="7">
    <location>
        <begin position="284"/>
        <end position="310"/>
    </location>
</feature>
<dbReference type="Pfam" id="PF00528">
    <property type="entry name" value="BPD_transp_1"/>
    <property type="match status" value="1"/>
</dbReference>
<keyword evidence="5 7" id="KW-1133">Transmembrane helix</keyword>
<dbReference type="InterPro" id="IPR000515">
    <property type="entry name" value="MetI-like"/>
</dbReference>
<evidence type="ECO:0000256" key="1">
    <source>
        <dbReference type="ARBA" id="ARBA00004651"/>
    </source>
</evidence>
<proteinExistence type="inferred from homology"/>
<protein>
    <submittedName>
        <fullName evidence="9">ABC transporter permease</fullName>
    </submittedName>
</protein>
<dbReference type="PANTHER" id="PTHR43163">
    <property type="entry name" value="DIPEPTIDE TRANSPORT SYSTEM PERMEASE PROTEIN DPPB-RELATED"/>
    <property type="match status" value="1"/>
</dbReference>
<feature type="transmembrane region" description="Helical" evidence="7">
    <location>
        <begin position="103"/>
        <end position="124"/>
    </location>
</feature>
<dbReference type="PROSITE" id="PS50928">
    <property type="entry name" value="ABC_TM1"/>
    <property type="match status" value="1"/>
</dbReference>